<dbReference type="RefSeq" id="YP_009001261.1">
    <property type="nucleotide sequence ID" value="NC_023423.1"/>
</dbReference>
<protein>
    <recommendedName>
        <fullName evidence="3">F-box domain-containing protein</fullName>
    </recommendedName>
</protein>
<evidence type="ECO:0000313" key="1">
    <source>
        <dbReference type="EMBL" id="AHH01926.1"/>
    </source>
</evidence>
<name>W5S5C7_9VIRU</name>
<proteinExistence type="predicted"/>
<dbReference type="KEGG" id="vg:18266387"/>
<organism evidence="1 2">
    <name type="scientific">Pithovirus sibericum</name>
    <dbReference type="NCBI Taxonomy" id="1450746"/>
    <lineage>
        <taxon>Viruses</taxon>
        <taxon>Pithoviruses</taxon>
        <taxon>Orthopithovirinae</taxon>
        <taxon>Alphapithovirus</taxon>
        <taxon>Alphapithovirus sibericum</taxon>
    </lineage>
</organism>
<keyword evidence="2" id="KW-1185">Reference proteome</keyword>
<sequence>MQSLPTEIQQEVLFHLPPSKILEVNLLEEVASSCDWSFWARKAVKDFDVSREYFDLPLKSPSGVGSFQRIYPNSKLNQGVYRYVQIASHCASLAECLYDGVSPYGLIERPNFFRRCHSSNQFAHIDLLEEKTPPQELSACFASVSNLKNFISGKTTKMVFDPVNLTFELEMIRKILSPKLAEASTEKQGRSFHFLLEIQSGKISPELVDFLNQEICRKNAGEIEKIVGYLIIRNIHFDFARGPLIRLLGFGCSKIHYLCQAIKGANLEAFQLISELCEGKELADEIYRLRSSAYFSGSEEMLDRVEKFDTNPKEEQPITDFEDFVGDFMQGYRFHRKPERFLNLLRKTSDLLTRYSVLRICELGDSDIIDFIFHSSGVIERDPEWSETTFLQEIDLFVLGNIDVLDWMERTLNQMEIPSILKDQLRLSLSVTSNRDHDNLSRFQLIVQENVTFSKTFFATGKK</sequence>
<evidence type="ECO:0000313" key="2">
    <source>
        <dbReference type="Proteomes" id="UP000202176"/>
    </source>
</evidence>
<dbReference type="EMBL" id="KF740664">
    <property type="protein sequence ID" value="AHH01926.1"/>
    <property type="molecule type" value="Genomic_DNA"/>
</dbReference>
<gene>
    <name evidence="1" type="ORF">pv_359</name>
</gene>
<reference evidence="1 2" key="1">
    <citation type="journal article" date="2014" name="Proc. Natl. Acad. Sci. U.S.A.">
        <title>Thirty-thousand-year-old distant relative of giant icosahedral DNA viruses with a pandoravirus morphology.</title>
        <authorList>
            <person name="Legendre M."/>
            <person name="Bartoli J."/>
            <person name="Shmakova L."/>
            <person name="Jeudy S."/>
            <person name="Labadie K."/>
            <person name="Adrait A."/>
            <person name="Lescot M."/>
            <person name="Poirot O."/>
            <person name="Bertaux L."/>
            <person name="Bruley C."/>
            <person name="Coute Y."/>
            <person name="Rivkina E."/>
            <person name="Abergel C."/>
            <person name="Claverie J.M."/>
        </authorList>
    </citation>
    <scope>NUCLEOTIDE SEQUENCE [LARGE SCALE GENOMIC DNA]</scope>
    <source>
        <strain evidence="1">P1084-T</strain>
    </source>
</reference>
<dbReference type="Proteomes" id="UP000202176">
    <property type="component" value="Segment"/>
</dbReference>
<accession>W5S5C7</accession>
<evidence type="ECO:0008006" key="3">
    <source>
        <dbReference type="Google" id="ProtNLM"/>
    </source>
</evidence>
<dbReference type="GeneID" id="18266387"/>